<dbReference type="GO" id="GO:0005829">
    <property type="term" value="C:cytosol"/>
    <property type="evidence" value="ECO:0007669"/>
    <property type="project" value="TreeGrafter"/>
</dbReference>
<protein>
    <recommendedName>
        <fullName evidence="7">Ribosomal RNA small subunit methyltransferase A</fullName>
        <ecNumber evidence="7">2.1.1.182</ecNumber>
    </recommendedName>
    <alternativeName>
        <fullName evidence="7">16S rRNA (adenine(1518)-N(6)/adenine(1519)-N(6))-dimethyltransferase</fullName>
    </alternativeName>
    <alternativeName>
        <fullName evidence="7">16S rRNA dimethyladenosine transferase</fullName>
    </alternativeName>
    <alternativeName>
        <fullName evidence="7">16S rRNA dimethylase</fullName>
    </alternativeName>
    <alternativeName>
        <fullName evidence="7">S-adenosylmethionine-6-N', N'-adenosyl(rRNA) dimethyltransferase</fullName>
    </alternativeName>
</protein>
<keyword evidence="5 7" id="KW-0949">S-adenosyl-L-methionine</keyword>
<evidence type="ECO:0000256" key="1">
    <source>
        <dbReference type="ARBA" id="ARBA00022490"/>
    </source>
</evidence>
<dbReference type="InterPro" id="IPR023165">
    <property type="entry name" value="rRNA_Ade_diMease-like_C"/>
</dbReference>
<dbReference type="InterPro" id="IPR029063">
    <property type="entry name" value="SAM-dependent_MTases_sf"/>
</dbReference>
<comment type="similarity">
    <text evidence="7">Belongs to the class I-like SAM-binding methyltransferase superfamily. rRNA adenine N(6)-methyltransferase family. RsmA subfamily.</text>
</comment>
<name>R4V6I2_9GAMM</name>
<dbReference type="PROSITE" id="PS51689">
    <property type="entry name" value="SAM_RNA_A_N6_MT"/>
    <property type="match status" value="1"/>
</dbReference>
<dbReference type="Gene3D" id="1.10.8.100">
    <property type="entry name" value="Ribosomal RNA adenine dimethylase-like, domain 2"/>
    <property type="match status" value="1"/>
</dbReference>
<keyword evidence="11" id="KW-1185">Reference proteome</keyword>
<accession>R4V6I2</accession>
<dbReference type="eggNOG" id="COG0030">
    <property type="taxonomic scope" value="Bacteria"/>
</dbReference>
<evidence type="ECO:0000313" key="10">
    <source>
        <dbReference type="EMBL" id="AGM41534.1"/>
    </source>
</evidence>
<keyword evidence="4 7" id="KW-0808">Transferase</keyword>
<dbReference type="EMBL" id="CP005963">
    <property type="protein sequence ID" value="AGM41534.1"/>
    <property type="molecule type" value="Genomic_DNA"/>
</dbReference>
<comment type="catalytic activity">
    <reaction evidence="7">
        <text>adenosine(1518)/adenosine(1519) in 16S rRNA + 4 S-adenosyl-L-methionine = N(6)-dimethyladenosine(1518)/N(6)-dimethyladenosine(1519) in 16S rRNA + 4 S-adenosyl-L-homocysteine + 4 H(+)</text>
        <dbReference type="Rhea" id="RHEA:19609"/>
        <dbReference type="Rhea" id="RHEA-COMP:10232"/>
        <dbReference type="Rhea" id="RHEA-COMP:10233"/>
        <dbReference type="ChEBI" id="CHEBI:15378"/>
        <dbReference type="ChEBI" id="CHEBI:57856"/>
        <dbReference type="ChEBI" id="CHEBI:59789"/>
        <dbReference type="ChEBI" id="CHEBI:74411"/>
        <dbReference type="ChEBI" id="CHEBI:74493"/>
        <dbReference type="EC" id="2.1.1.182"/>
    </reaction>
</comment>
<dbReference type="AlphaFoldDB" id="R4V6I2"/>
<feature type="binding site" evidence="7 8">
    <location>
        <position position="85"/>
    </location>
    <ligand>
        <name>S-adenosyl-L-methionine</name>
        <dbReference type="ChEBI" id="CHEBI:59789"/>
    </ligand>
</feature>
<dbReference type="Proteomes" id="UP000017881">
    <property type="component" value="Chromosome"/>
</dbReference>
<dbReference type="GO" id="GO:0003723">
    <property type="term" value="F:RNA binding"/>
    <property type="evidence" value="ECO:0007669"/>
    <property type="project" value="UniProtKB-UniRule"/>
</dbReference>
<evidence type="ECO:0000256" key="6">
    <source>
        <dbReference type="ARBA" id="ARBA00022884"/>
    </source>
</evidence>
<comment type="function">
    <text evidence="7">Specifically dimethylates two adjacent adenosines (A1518 and A1519) in the loop of a conserved hairpin near the 3'-end of 16S rRNA in the 30S particle. May play a critical role in biogenesis of 30S subunits.</text>
</comment>
<organism evidence="10 11">
    <name type="scientific">Spiribacter salinus M19-40</name>
    <dbReference type="NCBI Taxonomy" id="1260251"/>
    <lineage>
        <taxon>Bacteria</taxon>
        <taxon>Pseudomonadati</taxon>
        <taxon>Pseudomonadota</taxon>
        <taxon>Gammaproteobacteria</taxon>
        <taxon>Chromatiales</taxon>
        <taxon>Ectothiorhodospiraceae</taxon>
        <taxon>Spiribacter</taxon>
    </lineage>
</organism>
<evidence type="ECO:0000256" key="8">
    <source>
        <dbReference type="PROSITE-ProRule" id="PRU01026"/>
    </source>
</evidence>
<dbReference type="NCBIfam" id="TIGR00755">
    <property type="entry name" value="ksgA"/>
    <property type="match status" value="1"/>
</dbReference>
<feature type="binding site" evidence="7 8">
    <location>
        <position position="13"/>
    </location>
    <ligand>
        <name>S-adenosyl-L-methionine</name>
        <dbReference type="ChEBI" id="CHEBI:59789"/>
    </ligand>
</feature>
<feature type="binding site" evidence="7 8">
    <location>
        <position position="11"/>
    </location>
    <ligand>
        <name>S-adenosyl-L-methionine</name>
        <dbReference type="ChEBI" id="CHEBI:59789"/>
    </ligand>
</feature>
<dbReference type="CDD" id="cd02440">
    <property type="entry name" value="AdoMet_MTases"/>
    <property type="match status" value="1"/>
</dbReference>
<keyword evidence="6 7" id="KW-0694">RNA-binding</keyword>
<dbReference type="SMART" id="SM00650">
    <property type="entry name" value="rADc"/>
    <property type="match status" value="1"/>
</dbReference>
<dbReference type="GO" id="GO:0052908">
    <property type="term" value="F:16S rRNA (adenine(1518)-N(6)/adenine(1519)-N(6))-dimethyltransferase activity"/>
    <property type="evidence" value="ECO:0007669"/>
    <property type="project" value="UniProtKB-EC"/>
</dbReference>
<sequence>MHRPRRRFGQNFLTDAGILERMADTISPAPGEAVLEIGPGRGALTAPLLDRGAQVTAIEIDRDLAATLQQWPATQDGRLTVIEDDALAQPVANFRLAGAGPLRIVGNLPYNLSTPLLFHLTDDRDSVSDLHLLLQREVVERMAAEPGSRVYGRLSVMLQYRCQVDPLFDLPPTCFTPAPRVTSAFVRLRPQPTPPIPPLNERCLADIVAQAFGQRRKTLRNALASLLDAAAIEAAGVNPGDRAERIDLAGFGRLARVLGQSQTPPEA</sequence>
<evidence type="ECO:0000256" key="7">
    <source>
        <dbReference type="HAMAP-Rule" id="MF_00607"/>
    </source>
</evidence>
<dbReference type="InterPro" id="IPR020598">
    <property type="entry name" value="rRNA_Ade_methylase_Trfase_N"/>
</dbReference>
<dbReference type="EC" id="2.1.1.182" evidence="7"/>
<dbReference type="HOGENOM" id="CLU_041220_0_1_6"/>
<dbReference type="SUPFAM" id="SSF53335">
    <property type="entry name" value="S-adenosyl-L-methionine-dependent methyltransferases"/>
    <property type="match status" value="1"/>
</dbReference>
<evidence type="ECO:0000256" key="3">
    <source>
        <dbReference type="ARBA" id="ARBA00022603"/>
    </source>
</evidence>
<feature type="binding site" evidence="7 8">
    <location>
        <position position="59"/>
    </location>
    <ligand>
        <name>S-adenosyl-L-methionine</name>
        <dbReference type="ChEBI" id="CHEBI:59789"/>
    </ligand>
</feature>
<dbReference type="PROSITE" id="PS01131">
    <property type="entry name" value="RRNA_A_DIMETH"/>
    <property type="match status" value="1"/>
</dbReference>
<dbReference type="PANTHER" id="PTHR11727">
    <property type="entry name" value="DIMETHYLADENOSINE TRANSFERASE"/>
    <property type="match status" value="1"/>
</dbReference>
<feature type="binding site" evidence="7 8">
    <location>
        <position position="107"/>
    </location>
    <ligand>
        <name>S-adenosyl-L-methionine</name>
        <dbReference type="ChEBI" id="CHEBI:59789"/>
    </ligand>
</feature>
<dbReference type="InterPro" id="IPR001737">
    <property type="entry name" value="KsgA/Erm"/>
</dbReference>
<dbReference type="RefSeq" id="WP_016353841.1">
    <property type="nucleotide sequence ID" value="NC_021291.1"/>
</dbReference>
<dbReference type="PANTHER" id="PTHR11727:SF7">
    <property type="entry name" value="DIMETHYLADENOSINE TRANSFERASE-RELATED"/>
    <property type="match status" value="1"/>
</dbReference>
<reference evidence="10 11" key="1">
    <citation type="journal article" date="2013" name="Genome Announc.">
        <title>Draft Genome of Spiribacter salinus M19-40, an Abundant Gammaproteobacterium in Aquatic Hypersaline Environments.</title>
        <authorList>
            <person name="Leon M.J."/>
            <person name="Ghai R."/>
            <person name="Fernandez A.B."/>
            <person name="Sanchez-Porro C."/>
            <person name="Rodriguez-Valera F."/>
            <person name="Ventosa A."/>
        </authorList>
    </citation>
    <scope>NUCLEOTIDE SEQUENCE [LARGE SCALE GENOMIC DNA]</scope>
    <source>
        <strain evidence="10">M19-40</strain>
    </source>
</reference>
<feature type="domain" description="Ribosomal RNA adenine methylase transferase N-terminal" evidence="9">
    <location>
        <begin position="18"/>
        <end position="192"/>
    </location>
</feature>
<dbReference type="HAMAP" id="MF_00607">
    <property type="entry name" value="16SrRNA_methyltr_A"/>
    <property type="match status" value="1"/>
</dbReference>
<proteinExistence type="inferred from homology"/>
<dbReference type="InterPro" id="IPR020596">
    <property type="entry name" value="rRNA_Ade_Mease_Trfase_CS"/>
</dbReference>
<dbReference type="FunFam" id="1.10.8.100:FF:000001">
    <property type="entry name" value="Ribosomal RNA small subunit methyltransferase A"/>
    <property type="match status" value="1"/>
</dbReference>
<evidence type="ECO:0000256" key="4">
    <source>
        <dbReference type="ARBA" id="ARBA00022679"/>
    </source>
</evidence>
<keyword evidence="1 7" id="KW-0963">Cytoplasm</keyword>
<dbReference type="OrthoDB" id="9814755at2"/>
<dbReference type="InterPro" id="IPR011530">
    <property type="entry name" value="rRNA_adenine_dimethylase"/>
</dbReference>
<dbReference type="Pfam" id="PF00398">
    <property type="entry name" value="RrnaAD"/>
    <property type="match status" value="1"/>
</dbReference>
<dbReference type="KEGG" id="ssal:SPISAL_07200"/>
<evidence type="ECO:0000313" key="11">
    <source>
        <dbReference type="Proteomes" id="UP000017881"/>
    </source>
</evidence>
<gene>
    <name evidence="7" type="primary">rsmA</name>
    <name evidence="7" type="synonym">ksgA</name>
    <name evidence="10" type="ORF">SPISAL_07200</name>
</gene>
<keyword evidence="3 7" id="KW-0489">Methyltransferase</keyword>
<feature type="binding site" evidence="7 8">
    <location>
        <position position="38"/>
    </location>
    <ligand>
        <name>S-adenosyl-L-methionine</name>
        <dbReference type="ChEBI" id="CHEBI:59789"/>
    </ligand>
</feature>
<dbReference type="PATRIC" id="fig|1260251.3.peg.1456"/>
<keyword evidence="2 7" id="KW-0698">rRNA processing</keyword>
<dbReference type="Gene3D" id="3.40.50.150">
    <property type="entry name" value="Vaccinia Virus protein VP39"/>
    <property type="match status" value="1"/>
</dbReference>
<comment type="subcellular location">
    <subcellularLocation>
        <location evidence="7">Cytoplasm</location>
    </subcellularLocation>
</comment>
<evidence type="ECO:0000256" key="2">
    <source>
        <dbReference type="ARBA" id="ARBA00022552"/>
    </source>
</evidence>
<evidence type="ECO:0000259" key="9">
    <source>
        <dbReference type="SMART" id="SM00650"/>
    </source>
</evidence>
<evidence type="ECO:0000256" key="5">
    <source>
        <dbReference type="ARBA" id="ARBA00022691"/>
    </source>
</evidence>